<proteinExistence type="predicted"/>
<evidence type="ECO:0000313" key="2">
    <source>
        <dbReference type="Proteomes" id="UP000789860"/>
    </source>
</evidence>
<name>A0ACA9PBY9_9GLOM</name>
<sequence>TIIWLDICPYTFLPTDNNMDMDIGHCPKLSMSTDFFMDIVYVH</sequence>
<gene>
    <name evidence="1" type="ORF">SCALOS_LOCUS10417</name>
</gene>
<feature type="non-terminal residue" evidence="1">
    <location>
        <position position="1"/>
    </location>
</feature>
<comment type="caution">
    <text evidence="1">The sequence shown here is derived from an EMBL/GenBank/DDBJ whole genome shotgun (WGS) entry which is preliminary data.</text>
</comment>
<feature type="non-terminal residue" evidence="1">
    <location>
        <position position="43"/>
    </location>
</feature>
<dbReference type="EMBL" id="CAJVPM010038687">
    <property type="protein sequence ID" value="CAG8698794.1"/>
    <property type="molecule type" value="Genomic_DNA"/>
</dbReference>
<protein>
    <submittedName>
        <fullName evidence="1">3716_t:CDS:1</fullName>
    </submittedName>
</protein>
<evidence type="ECO:0000313" key="1">
    <source>
        <dbReference type="EMBL" id="CAG8698794.1"/>
    </source>
</evidence>
<accession>A0ACA9PBY9</accession>
<organism evidence="1 2">
    <name type="scientific">Scutellospora calospora</name>
    <dbReference type="NCBI Taxonomy" id="85575"/>
    <lineage>
        <taxon>Eukaryota</taxon>
        <taxon>Fungi</taxon>
        <taxon>Fungi incertae sedis</taxon>
        <taxon>Mucoromycota</taxon>
        <taxon>Glomeromycotina</taxon>
        <taxon>Glomeromycetes</taxon>
        <taxon>Diversisporales</taxon>
        <taxon>Gigasporaceae</taxon>
        <taxon>Scutellospora</taxon>
    </lineage>
</organism>
<reference evidence="1" key="1">
    <citation type="submission" date="2021-06" db="EMBL/GenBank/DDBJ databases">
        <authorList>
            <person name="Kallberg Y."/>
            <person name="Tangrot J."/>
            <person name="Rosling A."/>
        </authorList>
    </citation>
    <scope>NUCLEOTIDE SEQUENCE</scope>
    <source>
        <strain evidence="1">AU212A</strain>
    </source>
</reference>
<keyword evidence="2" id="KW-1185">Reference proteome</keyword>
<dbReference type="Proteomes" id="UP000789860">
    <property type="component" value="Unassembled WGS sequence"/>
</dbReference>